<evidence type="ECO:0000313" key="1">
    <source>
        <dbReference type="EMBL" id="TLS51245.1"/>
    </source>
</evidence>
<reference evidence="1 2" key="1">
    <citation type="submission" date="2019-05" db="EMBL/GenBank/DDBJ databases">
        <authorList>
            <person name="Narsing Rao M.P."/>
            <person name="Li W.J."/>
        </authorList>
    </citation>
    <scope>NUCLEOTIDE SEQUENCE [LARGE SCALE GENOMIC DNA]</scope>
    <source>
        <strain evidence="1 2">SYSU_K30003</strain>
    </source>
</reference>
<name>A0A5R9GI93_9BACL</name>
<organism evidence="1 2">
    <name type="scientific">Paenibacillus antri</name>
    <dbReference type="NCBI Taxonomy" id="2582848"/>
    <lineage>
        <taxon>Bacteria</taxon>
        <taxon>Bacillati</taxon>
        <taxon>Bacillota</taxon>
        <taxon>Bacilli</taxon>
        <taxon>Bacillales</taxon>
        <taxon>Paenibacillaceae</taxon>
        <taxon>Paenibacillus</taxon>
    </lineage>
</organism>
<gene>
    <name evidence="1" type="ORF">FE782_16065</name>
</gene>
<dbReference type="EMBL" id="VCIW01000010">
    <property type="protein sequence ID" value="TLS51245.1"/>
    <property type="molecule type" value="Genomic_DNA"/>
</dbReference>
<sequence length="191" mass="21827">MKRDLPNATRYEDYNVMDQQEHWDDHTRSIVERRLELESRLQVFHPEKAACMQAICACIVDDYRPEIIGFIVQHIDQTLHQTIGESDRKVNVPEAKPLILAGLTAVEQTAILKRGKAFPSLAKTEQSSMLKERRSRGTGRYMGRCAAKTALREVVNHDARSLLFPSCRMVRDRLWRSGVPERVRSNPTGAA</sequence>
<protein>
    <submittedName>
        <fullName evidence="1">Uncharacterized protein</fullName>
    </submittedName>
</protein>
<accession>A0A5R9GI93</accession>
<dbReference type="AlphaFoldDB" id="A0A5R9GI93"/>
<evidence type="ECO:0000313" key="2">
    <source>
        <dbReference type="Proteomes" id="UP000309676"/>
    </source>
</evidence>
<comment type="caution">
    <text evidence="1">The sequence shown here is derived from an EMBL/GenBank/DDBJ whole genome shotgun (WGS) entry which is preliminary data.</text>
</comment>
<dbReference type="Proteomes" id="UP000309676">
    <property type="component" value="Unassembled WGS sequence"/>
</dbReference>
<keyword evidence="2" id="KW-1185">Reference proteome</keyword>
<proteinExistence type="predicted"/>
<dbReference type="OrthoDB" id="63962at2"/>